<feature type="domain" description="N-acetyltransferase" evidence="7">
    <location>
        <begin position="329"/>
        <end position="485"/>
    </location>
</feature>
<comment type="catalytic activity">
    <reaction evidence="6">
        <text>L-glutamate + acetyl-CoA = N-acetyl-L-glutamate + CoA + H(+)</text>
        <dbReference type="Rhea" id="RHEA:24292"/>
        <dbReference type="ChEBI" id="CHEBI:15378"/>
        <dbReference type="ChEBI" id="CHEBI:29985"/>
        <dbReference type="ChEBI" id="CHEBI:44337"/>
        <dbReference type="ChEBI" id="CHEBI:57287"/>
        <dbReference type="ChEBI" id="CHEBI:57288"/>
        <dbReference type="EC" id="2.3.1.1"/>
    </reaction>
</comment>
<dbReference type="Gene3D" id="3.40.1160.10">
    <property type="entry name" value="Acetylglutamate kinase-like"/>
    <property type="match status" value="1"/>
</dbReference>
<dbReference type="PANTHER" id="PTHR30602">
    <property type="entry name" value="AMINO-ACID ACETYLTRANSFERASE"/>
    <property type="match status" value="1"/>
</dbReference>
<protein>
    <recommendedName>
        <fullName evidence="3">amino-acid N-acetyltransferase</fullName>
        <ecNumber evidence="3">2.3.1.1</ecNumber>
    </recommendedName>
</protein>
<evidence type="ECO:0000259" key="7">
    <source>
        <dbReference type="PROSITE" id="PS51186"/>
    </source>
</evidence>
<dbReference type="InterPro" id="IPR000182">
    <property type="entry name" value="GNAT_dom"/>
</dbReference>
<evidence type="ECO:0000313" key="9">
    <source>
        <dbReference type="Proteomes" id="UP001491310"/>
    </source>
</evidence>
<dbReference type="HAMAP" id="MF_01105">
    <property type="entry name" value="N_acetyl_glu_synth"/>
    <property type="match status" value="1"/>
</dbReference>
<dbReference type="PROSITE" id="PS51186">
    <property type="entry name" value="GNAT"/>
    <property type="match status" value="1"/>
</dbReference>
<dbReference type="SUPFAM" id="SSF55729">
    <property type="entry name" value="Acyl-CoA N-acyltransferases (Nat)"/>
    <property type="match status" value="1"/>
</dbReference>
<keyword evidence="4" id="KW-0808">Transferase</keyword>
<comment type="similarity">
    <text evidence="2">Belongs to the acetyltransferase family. ArgA subfamily.</text>
</comment>
<dbReference type="NCBIfam" id="TIGR01890">
    <property type="entry name" value="N-Ac-Glu-synth"/>
    <property type="match status" value="1"/>
</dbReference>
<evidence type="ECO:0000256" key="6">
    <source>
        <dbReference type="ARBA" id="ARBA00048372"/>
    </source>
</evidence>
<accession>A0ABR2YXM1</accession>
<dbReference type="PIRSF" id="PIRSF000423">
    <property type="entry name" value="ArgA"/>
    <property type="match status" value="1"/>
</dbReference>
<gene>
    <name evidence="8" type="ORF">WJX75_005288</name>
</gene>
<name>A0ABR2YXM1_9CHLO</name>
<dbReference type="InterPro" id="IPR036393">
    <property type="entry name" value="AceGlu_kinase-like_sf"/>
</dbReference>
<dbReference type="PANTHER" id="PTHR30602:SF12">
    <property type="entry name" value="AMINO-ACID ACETYLTRANSFERASE NAGS1, CHLOROPLASTIC-RELATED"/>
    <property type="match status" value="1"/>
</dbReference>
<dbReference type="EMBL" id="JALJOT010000003">
    <property type="protein sequence ID" value="KAK9916644.1"/>
    <property type="molecule type" value="Genomic_DNA"/>
</dbReference>
<dbReference type="InterPro" id="IPR016181">
    <property type="entry name" value="Acyl_CoA_acyltransferase"/>
</dbReference>
<reference evidence="8 9" key="1">
    <citation type="journal article" date="2024" name="Nat. Commun.">
        <title>Phylogenomics reveals the evolutionary origins of lichenization in chlorophyte algae.</title>
        <authorList>
            <person name="Puginier C."/>
            <person name="Libourel C."/>
            <person name="Otte J."/>
            <person name="Skaloud P."/>
            <person name="Haon M."/>
            <person name="Grisel S."/>
            <person name="Petersen M."/>
            <person name="Berrin J.G."/>
            <person name="Delaux P.M."/>
            <person name="Dal Grande F."/>
            <person name="Keller J."/>
        </authorList>
    </citation>
    <scope>NUCLEOTIDE SEQUENCE [LARGE SCALE GENOMIC DNA]</scope>
    <source>
        <strain evidence="8 9">SAG 216-7</strain>
    </source>
</reference>
<dbReference type="InterPro" id="IPR010167">
    <property type="entry name" value="NH2A_AcTrfase"/>
</dbReference>
<keyword evidence="5" id="KW-0012">Acyltransferase</keyword>
<comment type="pathway">
    <text evidence="1">Amino-acid biosynthesis; L-arginine biosynthesis; N(2)-acetyl-L-ornithine from L-glutamate: step 1/4.</text>
</comment>
<evidence type="ECO:0000313" key="8">
    <source>
        <dbReference type="EMBL" id="KAK9916644.1"/>
    </source>
</evidence>
<dbReference type="SUPFAM" id="SSF53633">
    <property type="entry name" value="Carbamate kinase-like"/>
    <property type="match status" value="1"/>
</dbReference>
<evidence type="ECO:0000256" key="5">
    <source>
        <dbReference type="ARBA" id="ARBA00023315"/>
    </source>
</evidence>
<proteinExistence type="inferred from homology"/>
<evidence type="ECO:0000256" key="4">
    <source>
        <dbReference type="ARBA" id="ARBA00022679"/>
    </source>
</evidence>
<dbReference type="CDD" id="cd04301">
    <property type="entry name" value="NAT_SF"/>
    <property type="match status" value="1"/>
</dbReference>
<sequence length="499" mass="54372">MASPYIEGHRGRTFVIVLPGEVFQEKENLHCFLEDVSLLHGLGIRLVIVVGHQQQIDERLRQQGLQPRFVGGYRVTDPPALRAAAEAAGLSRMEVESHLSRALSVPVVRRHARGGADASDCFHYGPAVRIVTGNYVTGKRRGVVDGVDFGATGSVRFVQADAVRQQLELGHVVLLSSLAYSAAGEVLNCNSYDVATHAAIELAADKFICVLDGMDDMQLPQWLPLGDAEKLIGERAQAAAEADEDAANGACNVMRYTQKAVSGSINELEFDLDCWKAMHIPTGLLASVVACKNGVKRAHLVSAYIDGGLILELYSRDGVGTMISSDFYEGIRPARQSDLKAIEELLAPLERAGITKHRSRKDLLSDIPSFTIVERESKVLACALLQELGASADGVECGELAAFCVHPSYRGSGRGDSLLDYVEQRARDKGIRRLVLLTTRTADFFEQRDFLHAGVAHESNLLPESRRAVVDPARNSKLYIKALFDLDDTAPRAGKRIGF</sequence>
<comment type="caution">
    <text evidence="8">The sequence shown here is derived from an EMBL/GenBank/DDBJ whole genome shotgun (WGS) entry which is preliminary data.</text>
</comment>
<evidence type="ECO:0000256" key="2">
    <source>
        <dbReference type="ARBA" id="ARBA00009145"/>
    </source>
</evidence>
<evidence type="ECO:0000256" key="1">
    <source>
        <dbReference type="ARBA" id="ARBA00004925"/>
    </source>
</evidence>
<dbReference type="InterPro" id="IPR001048">
    <property type="entry name" value="Asp/Glu/Uridylate_kinase"/>
</dbReference>
<evidence type="ECO:0000256" key="3">
    <source>
        <dbReference type="ARBA" id="ARBA00012697"/>
    </source>
</evidence>
<dbReference type="Pfam" id="PF00696">
    <property type="entry name" value="AA_kinase"/>
    <property type="match status" value="1"/>
</dbReference>
<keyword evidence="9" id="KW-1185">Reference proteome</keyword>
<organism evidence="8 9">
    <name type="scientific">Coccomyxa subellipsoidea</name>
    <dbReference type="NCBI Taxonomy" id="248742"/>
    <lineage>
        <taxon>Eukaryota</taxon>
        <taxon>Viridiplantae</taxon>
        <taxon>Chlorophyta</taxon>
        <taxon>core chlorophytes</taxon>
        <taxon>Trebouxiophyceae</taxon>
        <taxon>Trebouxiophyceae incertae sedis</taxon>
        <taxon>Coccomyxaceae</taxon>
        <taxon>Coccomyxa</taxon>
    </lineage>
</organism>
<dbReference type="Pfam" id="PF00583">
    <property type="entry name" value="Acetyltransf_1"/>
    <property type="match status" value="1"/>
</dbReference>
<dbReference type="EC" id="2.3.1.1" evidence="3"/>
<dbReference type="Proteomes" id="UP001491310">
    <property type="component" value="Unassembled WGS sequence"/>
</dbReference>
<dbReference type="Gene3D" id="3.40.630.30">
    <property type="match status" value="1"/>
</dbReference>